<protein>
    <submittedName>
        <fullName evidence="2">Uncharacterized protein</fullName>
    </submittedName>
</protein>
<dbReference type="EMBL" id="AZHB01000014">
    <property type="protein sequence ID" value="OAA60762.1"/>
    <property type="molecule type" value="Genomic_DNA"/>
</dbReference>
<dbReference type="Proteomes" id="UP000076744">
    <property type="component" value="Unassembled WGS sequence"/>
</dbReference>
<comment type="caution">
    <text evidence="2">The sequence shown here is derived from an EMBL/GenBank/DDBJ whole genome shotgun (WGS) entry which is preliminary data.</text>
</comment>
<evidence type="ECO:0000256" key="1">
    <source>
        <dbReference type="SAM" id="MobiDB-lite"/>
    </source>
</evidence>
<dbReference type="AlphaFoldDB" id="A0A167TMV2"/>
<gene>
    <name evidence="2" type="ORF">ISF_05801</name>
</gene>
<evidence type="ECO:0000313" key="2">
    <source>
        <dbReference type="EMBL" id="OAA60762.1"/>
    </source>
</evidence>
<accession>A0A167TMV2</accession>
<reference evidence="2 3" key="1">
    <citation type="journal article" date="2016" name="Genome Biol. Evol.">
        <title>Divergent and convergent evolution of fungal pathogenicity.</title>
        <authorList>
            <person name="Shang Y."/>
            <person name="Xiao G."/>
            <person name="Zheng P."/>
            <person name="Cen K."/>
            <person name="Zhan S."/>
            <person name="Wang C."/>
        </authorList>
    </citation>
    <scope>NUCLEOTIDE SEQUENCE [LARGE SCALE GENOMIC DNA]</scope>
    <source>
        <strain evidence="2 3">ARSEF 2679</strain>
    </source>
</reference>
<dbReference type="RefSeq" id="XP_018703433.1">
    <property type="nucleotide sequence ID" value="XM_018849406.1"/>
</dbReference>
<feature type="compositionally biased region" description="Low complexity" evidence="1">
    <location>
        <begin position="211"/>
        <end position="220"/>
    </location>
</feature>
<dbReference type="GeneID" id="30022093"/>
<organism evidence="2 3">
    <name type="scientific">Cordyceps fumosorosea (strain ARSEF 2679)</name>
    <name type="common">Isaria fumosorosea</name>
    <dbReference type="NCBI Taxonomy" id="1081104"/>
    <lineage>
        <taxon>Eukaryota</taxon>
        <taxon>Fungi</taxon>
        <taxon>Dikarya</taxon>
        <taxon>Ascomycota</taxon>
        <taxon>Pezizomycotina</taxon>
        <taxon>Sordariomycetes</taxon>
        <taxon>Hypocreomycetidae</taxon>
        <taxon>Hypocreales</taxon>
        <taxon>Cordycipitaceae</taxon>
        <taxon>Cordyceps</taxon>
    </lineage>
</organism>
<feature type="region of interest" description="Disordered" evidence="1">
    <location>
        <begin position="168"/>
        <end position="235"/>
    </location>
</feature>
<dbReference type="OrthoDB" id="5332316at2759"/>
<evidence type="ECO:0000313" key="3">
    <source>
        <dbReference type="Proteomes" id="UP000076744"/>
    </source>
</evidence>
<proteinExistence type="predicted"/>
<feature type="compositionally biased region" description="Polar residues" evidence="1">
    <location>
        <begin position="174"/>
        <end position="188"/>
    </location>
</feature>
<name>A0A167TMV2_CORFA</name>
<keyword evidence="3" id="KW-1185">Reference proteome</keyword>
<sequence length="310" mass="33955">MAADASTDVVVTPVSTDLIAATQANLAQKGDPTAAKSHTMIRIDGLSTNVHASDFYRLADNELSKWNQSITKVQQVRDRMTLEPTGTYNVTFSSAVAATAYATRFQRLHAIARIRANSRTGLWRSEVPAALLPSGGSVADTTTTQEDLEAELARLSLAAGVHEVALAHRRVNSGPESNKVRSASTRLSEQAAAQRERLDNVASGAEDVGEQQQQQQQQQQPFTEATGQDDDGVEDGKQRLGAVLRKRDGLRRVARHLEGAALRRFVVAFRDRAEAQRFHRLWNGRWLGGRDVPPAAGAPRHFVRTQVLDY</sequence>